<sequence length="67" mass="7475">MAFWYNIVTGAVENDDNKSQGDDVMGPYETEEEASQALALAAERTKTWDDEDKEWEEKGAAATGDSW</sequence>
<feature type="region of interest" description="Disordered" evidence="1">
    <location>
        <begin position="13"/>
        <end position="67"/>
    </location>
</feature>
<name>W6K378_9MICO</name>
<organism evidence="2 3">
    <name type="scientific">Nostocoides australiense Ben110</name>
    <dbReference type="NCBI Taxonomy" id="1193182"/>
    <lineage>
        <taxon>Bacteria</taxon>
        <taxon>Bacillati</taxon>
        <taxon>Actinomycetota</taxon>
        <taxon>Actinomycetes</taxon>
        <taxon>Micrococcales</taxon>
        <taxon>Intrasporangiaceae</taxon>
        <taxon>Nostocoides</taxon>
    </lineage>
</organism>
<evidence type="ECO:0000313" key="2">
    <source>
        <dbReference type="EMBL" id="CCH75771.1"/>
    </source>
</evidence>
<evidence type="ECO:0000256" key="1">
    <source>
        <dbReference type="SAM" id="MobiDB-lite"/>
    </source>
</evidence>
<dbReference type="RefSeq" id="WP_048696377.1">
    <property type="nucleotide sequence ID" value="NZ_HG764815.1"/>
</dbReference>
<evidence type="ECO:0000313" key="3">
    <source>
        <dbReference type="Proteomes" id="UP000035763"/>
    </source>
</evidence>
<dbReference type="Proteomes" id="UP000035763">
    <property type="component" value="Unassembled WGS sequence"/>
</dbReference>
<protein>
    <recommendedName>
        <fullName evidence="4">Methionine aminopeptidase</fullName>
    </recommendedName>
</protein>
<dbReference type="AlphaFoldDB" id="W6K378"/>
<keyword evidence="3" id="KW-1185">Reference proteome</keyword>
<gene>
    <name evidence="2" type="ORF">BN11_940006</name>
</gene>
<comment type="caution">
    <text evidence="2">The sequence shown here is derived from an EMBL/GenBank/DDBJ whole genome shotgun (WGS) entry which is preliminary data.</text>
</comment>
<dbReference type="STRING" id="1193182.BN11_940006"/>
<reference evidence="2 3" key="1">
    <citation type="journal article" date="2013" name="ISME J.">
        <title>A metabolic model for members of the genus Tetrasphaera involved in enhanced biological phosphorus removal.</title>
        <authorList>
            <person name="Kristiansen R."/>
            <person name="Nguyen H.T.T."/>
            <person name="Saunders A.M."/>
            <person name="Nielsen J.L."/>
            <person name="Wimmer R."/>
            <person name="Le V.Q."/>
            <person name="McIlroy S.J."/>
            <person name="Petrovski S."/>
            <person name="Seviour R.J."/>
            <person name="Calteau A."/>
            <person name="Nielsen K.L."/>
            <person name="Nielsen P.H."/>
        </authorList>
    </citation>
    <scope>NUCLEOTIDE SEQUENCE [LARGE SCALE GENOMIC DNA]</scope>
    <source>
        <strain evidence="2 3">Ben110</strain>
    </source>
</reference>
<accession>W6K378</accession>
<dbReference type="EMBL" id="CAJA01000523">
    <property type="protein sequence ID" value="CCH75771.1"/>
    <property type="molecule type" value="Genomic_DNA"/>
</dbReference>
<evidence type="ECO:0008006" key="4">
    <source>
        <dbReference type="Google" id="ProtNLM"/>
    </source>
</evidence>
<proteinExistence type="predicted"/>